<evidence type="ECO:0000313" key="1">
    <source>
        <dbReference type="EMBL" id="MDX8151173.1"/>
    </source>
</evidence>
<evidence type="ECO:0000313" key="2">
    <source>
        <dbReference type="Proteomes" id="UP001277761"/>
    </source>
</evidence>
<protein>
    <submittedName>
        <fullName evidence="1">SRPBCC family protein</fullName>
    </submittedName>
</protein>
<reference evidence="1 2" key="1">
    <citation type="submission" date="2023-11" db="EMBL/GenBank/DDBJ databases">
        <authorList>
            <person name="Xu M."/>
            <person name="Jiang T."/>
        </authorList>
    </citation>
    <scope>NUCLEOTIDE SEQUENCE [LARGE SCALE GENOMIC DNA]</scope>
    <source>
        <strain evidence="1 2">SD</strain>
    </source>
</reference>
<dbReference type="Gene3D" id="3.30.530.20">
    <property type="match status" value="1"/>
</dbReference>
<dbReference type="RefSeq" id="WP_319953325.1">
    <property type="nucleotide sequence ID" value="NZ_JAXAVX010000002.1"/>
</dbReference>
<proteinExistence type="predicted"/>
<gene>
    <name evidence="1" type="ORF">SK069_06185</name>
</gene>
<dbReference type="InterPro" id="IPR023393">
    <property type="entry name" value="START-like_dom_sf"/>
</dbReference>
<dbReference type="InterPro" id="IPR019587">
    <property type="entry name" value="Polyketide_cyclase/dehydratase"/>
</dbReference>
<name>A0ABU4VJX0_9ACTN</name>
<dbReference type="Proteomes" id="UP001277761">
    <property type="component" value="Unassembled WGS sequence"/>
</dbReference>
<dbReference type="CDD" id="cd07812">
    <property type="entry name" value="SRPBCC"/>
    <property type="match status" value="1"/>
</dbReference>
<comment type="caution">
    <text evidence="1">The sequence shown here is derived from an EMBL/GenBank/DDBJ whole genome shotgun (WGS) entry which is preliminary data.</text>
</comment>
<accession>A0ABU4VJX0</accession>
<sequence length="152" mass="16759">MSAVVVFRDLPATPERVWEVVMDPHQFGAWVTIQDELLSADEGAPRVGFAMAQRYVIRGAKVKVSWKLRELDPPRWADWHGKGPAGAKAFISYRLEPLPQEDGTTHTRFHYSNEFRAPMGPLGAVASKALMGGVPEREAHASLDRLAALLAG</sequence>
<dbReference type="EMBL" id="JAXAVX010000002">
    <property type="protein sequence ID" value="MDX8151173.1"/>
    <property type="molecule type" value="Genomic_DNA"/>
</dbReference>
<organism evidence="1 2">
    <name type="scientific">Patulibacter brassicae</name>
    <dbReference type="NCBI Taxonomy" id="1705717"/>
    <lineage>
        <taxon>Bacteria</taxon>
        <taxon>Bacillati</taxon>
        <taxon>Actinomycetota</taxon>
        <taxon>Thermoleophilia</taxon>
        <taxon>Solirubrobacterales</taxon>
        <taxon>Patulibacteraceae</taxon>
        <taxon>Patulibacter</taxon>
    </lineage>
</organism>
<dbReference type="SUPFAM" id="SSF55961">
    <property type="entry name" value="Bet v1-like"/>
    <property type="match status" value="1"/>
</dbReference>
<keyword evidence="2" id="KW-1185">Reference proteome</keyword>
<dbReference type="Pfam" id="PF10604">
    <property type="entry name" value="Polyketide_cyc2"/>
    <property type="match status" value="1"/>
</dbReference>